<gene>
    <name evidence="2" type="ordered locus">Smar_1293</name>
</gene>
<proteinExistence type="predicted"/>
<dbReference type="HOGENOM" id="CLU_718911_0_0_2"/>
<evidence type="ECO:0000313" key="3">
    <source>
        <dbReference type="Proteomes" id="UP000000254"/>
    </source>
</evidence>
<dbReference type="EMBL" id="CP000575">
    <property type="protein sequence ID" value="ABN70384.1"/>
    <property type="molecule type" value="Genomic_DNA"/>
</dbReference>
<feature type="transmembrane region" description="Helical" evidence="1">
    <location>
        <begin position="177"/>
        <end position="194"/>
    </location>
</feature>
<accession>A3DP24</accession>
<dbReference type="GeneID" id="4907561"/>
<feature type="transmembrane region" description="Helical" evidence="1">
    <location>
        <begin position="357"/>
        <end position="376"/>
    </location>
</feature>
<feature type="transmembrane region" description="Helical" evidence="1">
    <location>
        <begin position="138"/>
        <end position="157"/>
    </location>
</feature>
<feature type="transmembrane region" description="Helical" evidence="1">
    <location>
        <begin position="34"/>
        <end position="61"/>
    </location>
</feature>
<keyword evidence="3" id="KW-1185">Reference proteome</keyword>
<feature type="transmembrane region" description="Helical" evidence="1">
    <location>
        <begin position="244"/>
        <end position="267"/>
    </location>
</feature>
<feature type="transmembrane region" description="Helical" evidence="1">
    <location>
        <begin position="325"/>
        <end position="345"/>
    </location>
</feature>
<name>A3DP24_STAMF</name>
<keyword evidence="1" id="KW-0812">Transmembrane</keyword>
<feature type="transmembrane region" description="Helical" evidence="1">
    <location>
        <begin position="110"/>
        <end position="126"/>
    </location>
</feature>
<dbReference type="eggNOG" id="arCOG04531">
    <property type="taxonomic scope" value="Archaea"/>
</dbReference>
<evidence type="ECO:0000256" key="1">
    <source>
        <dbReference type="SAM" id="Phobius"/>
    </source>
</evidence>
<keyword evidence="1" id="KW-1133">Transmembrane helix</keyword>
<feature type="transmembrane region" description="Helical" evidence="1">
    <location>
        <begin position="82"/>
        <end position="104"/>
    </location>
</feature>
<organism evidence="2 3">
    <name type="scientific">Staphylothermus marinus (strain ATCC 43588 / DSM 3639 / JCM 9404 / F1)</name>
    <dbReference type="NCBI Taxonomy" id="399550"/>
    <lineage>
        <taxon>Archaea</taxon>
        <taxon>Thermoproteota</taxon>
        <taxon>Thermoprotei</taxon>
        <taxon>Desulfurococcales</taxon>
        <taxon>Desulfurococcaceae</taxon>
        <taxon>Staphylothermus</taxon>
    </lineage>
</organism>
<keyword evidence="1" id="KW-0472">Membrane</keyword>
<feature type="transmembrane region" description="Helical" evidence="1">
    <location>
        <begin position="288"/>
        <end position="305"/>
    </location>
</feature>
<dbReference type="STRING" id="399550.Smar_1293"/>
<dbReference type="Proteomes" id="UP000000254">
    <property type="component" value="Chromosome"/>
</dbReference>
<dbReference type="KEGG" id="smr:Smar_1293"/>
<feature type="transmembrane region" description="Helical" evidence="1">
    <location>
        <begin position="206"/>
        <end position="224"/>
    </location>
</feature>
<reference evidence="2 3" key="2">
    <citation type="journal article" date="2009" name="Stand. Genomic Sci.">
        <title>Complete genome sequence of Staphylothermus marinus Stetter and Fiala 1986 type strain F1.</title>
        <authorList>
            <person name="Anderson I.J."/>
            <person name="Sun H."/>
            <person name="Lapidus A."/>
            <person name="Copeland A."/>
            <person name="Glavina Del Rio T."/>
            <person name="Tice H."/>
            <person name="Dalin E."/>
            <person name="Lucas S."/>
            <person name="Barry K."/>
            <person name="Land M."/>
            <person name="Richardson P."/>
            <person name="Huber H."/>
            <person name="Kyrpides N.C."/>
        </authorList>
    </citation>
    <scope>NUCLEOTIDE SEQUENCE [LARGE SCALE GENOMIC DNA]</scope>
    <source>
        <strain evidence="3">ATCC 43588 / DSM 3639 / JCM 9404 / F1</strain>
    </source>
</reference>
<dbReference type="RefSeq" id="WP_011839575.1">
    <property type="nucleotide sequence ID" value="NC_009033.1"/>
</dbReference>
<protein>
    <submittedName>
        <fullName evidence="2">Uncharacterized protein</fullName>
    </submittedName>
</protein>
<sequence length="384" mass="42781">MSKNIWGPGLIAAISGIELTNIVLYMFFGTLYGFYSVIFISVMFLATIYIQQTITLLYVSLGKRLSSLIRSLSKALFNLYRILIYISSNLILLVNILILTYIYYLMLGGLWVPYIIVFITIIFSLANTYKFKSIEKILSILSILLLTYLVALIYLVINKESTNIIDASIIGAKYSHYALIAALWGSIASPYSLIIQEDAKSTNDLLPAYIFGVLIGTSIAYYSYLSGINPSDIRMLIYLPLNPILSSKILLIGITATVILASISILLTSSAITMNSSRVLVSRYKFSLSFTLVFIASIILLAPFLGTIPEIERILVDITIYASDIVGLLFSLSILILSFVFYYLYRSSGDNLYKLNTLVLSIIAVISLIISFKAIIDEIIVLFL</sequence>
<dbReference type="AlphaFoldDB" id="A3DP24"/>
<feature type="transmembrane region" description="Helical" evidence="1">
    <location>
        <begin position="7"/>
        <end position="28"/>
    </location>
</feature>
<evidence type="ECO:0000313" key="2">
    <source>
        <dbReference type="EMBL" id="ABN70384.1"/>
    </source>
</evidence>
<reference evidence="3" key="1">
    <citation type="journal article" date="2009" name="BMC Genomics">
        <title>The complete genome sequence of Staphylothermus marinus reveals differences in sulfur metabolism among heterotrophic Crenarchaeota.</title>
        <authorList>
            <person name="Anderson I.J."/>
            <person name="Dharmarajan L."/>
            <person name="Rodriguez J."/>
            <person name="Hooper S."/>
            <person name="Porat I."/>
            <person name="Ulrich L.E."/>
            <person name="Elkins J.G."/>
            <person name="Mavromatis K."/>
            <person name="Sun H."/>
            <person name="Land M."/>
            <person name="Lapidus A."/>
            <person name="Lucas S."/>
            <person name="Barry K."/>
            <person name="Huber H."/>
            <person name="Zhulin I.B."/>
            <person name="Whitman W.B."/>
            <person name="Mukhopadhyay B."/>
            <person name="Woese C."/>
            <person name="Bristow J."/>
            <person name="Kyrpides N."/>
        </authorList>
    </citation>
    <scope>NUCLEOTIDE SEQUENCE [LARGE SCALE GENOMIC DNA]</scope>
    <source>
        <strain evidence="3">ATCC 43588 / DSM 3639 / JCM 9404 / F1</strain>
    </source>
</reference>